<evidence type="ECO:0000256" key="6">
    <source>
        <dbReference type="PIRSR" id="PIRSR600223-1"/>
    </source>
</evidence>
<keyword evidence="5 7" id="KW-0378">Hydrolase</keyword>
<name>A0A6C0FN70_9BACL</name>
<dbReference type="Gene3D" id="2.10.109.10">
    <property type="entry name" value="Umud Fragment, subunit A"/>
    <property type="match status" value="1"/>
</dbReference>
<dbReference type="Proteomes" id="UP000476064">
    <property type="component" value="Chromosome"/>
</dbReference>
<comment type="subcellular location">
    <subcellularLocation>
        <location evidence="2">Cell membrane</location>
        <topology evidence="2">Single-pass type II membrane protein</topology>
    </subcellularLocation>
    <subcellularLocation>
        <location evidence="7">Membrane</location>
        <topology evidence="7">Single-pass type II membrane protein</topology>
    </subcellularLocation>
</comment>
<dbReference type="PANTHER" id="PTHR43390:SF1">
    <property type="entry name" value="CHLOROPLAST PROCESSING PEPTIDASE"/>
    <property type="match status" value="1"/>
</dbReference>
<evidence type="ECO:0000256" key="3">
    <source>
        <dbReference type="ARBA" id="ARBA00009370"/>
    </source>
</evidence>
<evidence type="ECO:0000256" key="4">
    <source>
        <dbReference type="ARBA" id="ARBA00013208"/>
    </source>
</evidence>
<dbReference type="InterPro" id="IPR036286">
    <property type="entry name" value="LexA/Signal_pep-like_sf"/>
</dbReference>
<dbReference type="InterPro" id="IPR019757">
    <property type="entry name" value="Pept_S26A_signal_pept_1_Lys-AS"/>
</dbReference>
<dbReference type="EC" id="3.4.21.89" evidence="4 7"/>
<dbReference type="NCBIfam" id="TIGR02227">
    <property type="entry name" value="sigpep_I_bact"/>
    <property type="match status" value="1"/>
</dbReference>
<evidence type="ECO:0000256" key="5">
    <source>
        <dbReference type="ARBA" id="ARBA00022801"/>
    </source>
</evidence>
<comment type="catalytic activity">
    <reaction evidence="1 7">
        <text>Cleavage of hydrophobic, N-terminal signal or leader sequences from secreted and periplasmic proteins.</text>
        <dbReference type="EC" id="3.4.21.89"/>
    </reaction>
</comment>
<feature type="domain" description="Peptidase S26" evidence="8">
    <location>
        <begin position="27"/>
        <end position="180"/>
    </location>
</feature>
<feature type="active site" evidence="6">
    <location>
        <position position="55"/>
    </location>
</feature>
<evidence type="ECO:0000313" key="10">
    <source>
        <dbReference type="Proteomes" id="UP000476064"/>
    </source>
</evidence>
<evidence type="ECO:0000259" key="8">
    <source>
        <dbReference type="Pfam" id="PF10502"/>
    </source>
</evidence>
<reference evidence="9 10" key="1">
    <citation type="submission" date="2020-01" db="EMBL/GenBank/DDBJ databases">
        <title>Paenibacillus sp. nov., isolated from tomato rhizosphere.</title>
        <authorList>
            <person name="Weon H.-Y."/>
            <person name="Lee S.A."/>
        </authorList>
    </citation>
    <scope>NUCLEOTIDE SEQUENCE [LARGE SCALE GENOMIC DNA]</scope>
    <source>
        <strain evidence="9 10">12200R-189</strain>
    </source>
</reference>
<keyword evidence="7" id="KW-0472">Membrane</keyword>
<dbReference type="CDD" id="cd06530">
    <property type="entry name" value="S26_SPase_I"/>
    <property type="match status" value="1"/>
</dbReference>
<dbReference type="EMBL" id="CP048209">
    <property type="protein sequence ID" value="QHT58538.1"/>
    <property type="molecule type" value="Genomic_DNA"/>
</dbReference>
<dbReference type="AlphaFoldDB" id="A0A6C0FN70"/>
<proteinExistence type="inferred from homology"/>
<dbReference type="GO" id="GO:0006465">
    <property type="term" value="P:signal peptide processing"/>
    <property type="evidence" value="ECO:0007669"/>
    <property type="project" value="InterPro"/>
</dbReference>
<dbReference type="InterPro" id="IPR019533">
    <property type="entry name" value="Peptidase_S26"/>
</dbReference>
<dbReference type="PANTHER" id="PTHR43390">
    <property type="entry name" value="SIGNAL PEPTIDASE I"/>
    <property type="match status" value="1"/>
</dbReference>
<evidence type="ECO:0000256" key="2">
    <source>
        <dbReference type="ARBA" id="ARBA00004401"/>
    </source>
</evidence>
<accession>A0A6C0FN70</accession>
<dbReference type="GO" id="GO:0009003">
    <property type="term" value="F:signal peptidase activity"/>
    <property type="evidence" value="ECO:0007669"/>
    <property type="project" value="UniProtKB-EC"/>
</dbReference>
<dbReference type="InterPro" id="IPR000223">
    <property type="entry name" value="Pept_S26A_signal_pept_1"/>
</dbReference>
<protein>
    <recommendedName>
        <fullName evidence="4 7">Signal peptidase I</fullName>
        <ecNumber evidence="4 7">3.4.21.89</ecNumber>
    </recommendedName>
</protein>
<keyword evidence="7" id="KW-1133">Transmembrane helix</keyword>
<dbReference type="RefSeq" id="WP_162354613.1">
    <property type="nucleotide sequence ID" value="NZ_CP048209.1"/>
</dbReference>
<dbReference type="PROSITE" id="PS00760">
    <property type="entry name" value="SPASE_I_2"/>
    <property type="match status" value="1"/>
</dbReference>
<dbReference type="GO" id="GO:0005886">
    <property type="term" value="C:plasma membrane"/>
    <property type="evidence" value="ECO:0007669"/>
    <property type="project" value="UniProtKB-SubCell"/>
</dbReference>
<dbReference type="SUPFAM" id="SSF51306">
    <property type="entry name" value="LexA/Signal peptidase"/>
    <property type="match status" value="1"/>
</dbReference>
<dbReference type="GO" id="GO:0004252">
    <property type="term" value="F:serine-type endopeptidase activity"/>
    <property type="evidence" value="ECO:0007669"/>
    <property type="project" value="InterPro"/>
</dbReference>
<dbReference type="KEGG" id="plyc:GXP70_00125"/>
<keyword evidence="7" id="KW-0812">Transmembrane</keyword>
<keyword evidence="7" id="KW-0645">Protease</keyword>
<evidence type="ECO:0000256" key="7">
    <source>
        <dbReference type="RuleBase" id="RU362042"/>
    </source>
</evidence>
<feature type="transmembrane region" description="Helical" evidence="7">
    <location>
        <begin position="25"/>
        <end position="46"/>
    </location>
</feature>
<evidence type="ECO:0000256" key="1">
    <source>
        <dbReference type="ARBA" id="ARBA00000677"/>
    </source>
</evidence>
<sequence>MPMQNLQEIQQPSQVAKSVSPMKAVWGWIRLLVILIVILIVANNLIGLDRVSGNSMNPSLTNGDVLFINKAAMLFKGPKYGDVVIIDSSKLGYQIVKRIIAVGGDRVAITDGVIYVNGNPLTELYTYGKSEDMAETVVASGNVFVVGDNRDLGESLDSRDPQLGQVDRSEIRGFAACSLWPMHGIAKPLKL</sequence>
<keyword evidence="10" id="KW-1185">Reference proteome</keyword>
<organism evidence="9 10">
    <name type="scientific">Paenibacillus lycopersici</name>
    <dbReference type="NCBI Taxonomy" id="2704462"/>
    <lineage>
        <taxon>Bacteria</taxon>
        <taxon>Bacillati</taxon>
        <taxon>Bacillota</taxon>
        <taxon>Bacilli</taxon>
        <taxon>Bacillales</taxon>
        <taxon>Paenibacillaceae</taxon>
        <taxon>Paenibacillus</taxon>
    </lineage>
</organism>
<evidence type="ECO:0000313" key="9">
    <source>
        <dbReference type="EMBL" id="QHT58538.1"/>
    </source>
</evidence>
<dbReference type="PRINTS" id="PR00727">
    <property type="entry name" value="LEADERPTASE"/>
</dbReference>
<gene>
    <name evidence="9" type="primary">lepB</name>
    <name evidence="9" type="ORF">GXP70_00125</name>
</gene>
<comment type="similarity">
    <text evidence="3 7">Belongs to the peptidase S26 family.</text>
</comment>
<dbReference type="Pfam" id="PF10502">
    <property type="entry name" value="Peptidase_S26"/>
    <property type="match status" value="1"/>
</dbReference>
<feature type="active site" evidence="6">
    <location>
        <position position="97"/>
    </location>
</feature>